<evidence type="ECO:0000256" key="1">
    <source>
        <dbReference type="SAM" id="MobiDB-lite"/>
    </source>
</evidence>
<proteinExistence type="predicted"/>
<dbReference type="AlphaFoldDB" id="A0A0D0C9P6"/>
<dbReference type="Proteomes" id="UP000053593">
    <property type="component" value="Unassembled WGS sequence"/>
</dbReference>
<dbReference type="OrthoDB" id="3060478at2759"/>
<feature type="region of interest" description="Disordered" evidence="1">
    <location>
        <begin position="1"/>
        <end position="25"/>
    </location>
</feature>
<evidence type="ECO:0000313" key="2">
    <source>
        <dbReference type="EMBL" id="KIK51488.1"/>
    </source>
</evidence>
<keyword evidence="3" id="KW-1185">Reference proteome</keyword>
<gene>
    <name evidence="2" type="ORF">GYMLUDRAFT_252009</name>
</gene>
<sequence>MFSHHRTSVNRGSRPRQVFVHPKGNKQVPLPPIIHITSRAVPSIGTKKINVHPYLAGYQSRVPVRRPISDSQAPVPSSSASAPALMNAMQQLQIGGSAVKEPDQKMEVEEDVPTEIECTSRESSVESMSTSSSAQDCVSVLRQHPPPEHLPKLGGNQYNISQTRFSQNTILINEFRRILASFRHMKFSDVLISGKEKHTFDDMRNFKFTVKKDSSIYDHLKEAIPQRNWQKESIFYFPGCIHTTVTGAQHLLAFGPLEQSIPNFKDEFTGEEHKIRSRFTEFYDKTRELFVKRKNGFGYAGRYKMHSLLEKAPEGLYIPDYVSLEEIVSSALPTFCPKNFPTYAQLCDLYKSGTLRVECVALELVDRDESVYKALERVQRERVPPNSRPKWVKAKGLGRETDREGKKVVKEGRIEKVSKSKPKVKGLKRQGAVIVQPSPLPLMDL</sequence>
<dbReference type="EMBL" id="KN834862">
    <property type="protein sequence ID" value="KIK51488.1"/>
    <property type="molecule type" value="Genomic_DNA"/>
</dbReference>
<protein>
    <submittedName>
        <fullName evidence="2">Uncharacterized protein</fullName>
    </submittedName>
</protein>
<dbReference type="HOGENOM" id="CLU_615474_0_0_1"/>
<accession>A0A0D0C9P6</accession>
<reference evidence="2 3" key="1">
    <citation type="submission" date="2014-04" db="EMBL/GenBank/DDBJ databases">
        <title>Evolutionary Origins and Diversification of the Mycorrhizal Mutualists.</title>
        <authorList>
            <consortium name="DOE Joint Genome Institute"/>
            <consortium name="Mycorrhizal Genomics Consortium"/>
            <person name="Kohler A."/>
            <person name="Kuo A."/>
            <person name="Nagy L.G."/>
            <person name="Floudas D."/>
            <person name="Copeland A."/>
            <person name="Barry K.W."/>
            <person name="Cichocki N."/>
            <person name="Veneault-Fourrey C."/>
            <person name="LaButti K."/>
            <person name="Lindquist E.A."/>
            <person name="Lipzen A."/>
            <person name="Lundell T."/>
            <person name="Morin E."/>
            <person name="Murat C."/>
            <person name="Riley R."/>
            <person name="Ohm R."/>
            <person name="Sun H."/>
            <person name="Tunlid A."/>
            <person name="Henrissat B."/>
            <person name="Grigoriev I.V."/>
            <person name="Hibbett D.S."/>
            <person name="Martin F."/>
        </authorList>
    </citation>
    <scope>NUCLEOTIDE SEQUENCE [LARGE SCALE GENOMIC DNA]</scope>
    <source>
        <strain evidence="2 3">FD-317 M1</strain>
    </source>
</reference>
<organism evidence="2 3">
    <name type="scientific">Collybiopsis luxurians FD-317 M1</name>
    <dbReference type="NCBI Taxonomy" id="944289"/>
    <lineage>
        <taxon>Eukaryota</taxon>
        <taxon>Fungi</taxon>
        <taxon>Dikarya</taxon>
        <taxon>Basidiomycota</taxon>
        <taxon>Agaricomycotina</taxon>
        <taxon>Agaricomycetes</taxon>
        <taxon>Agaricomycetidae</taxon>
        <taxon>Agaricales</taxon>
        <taxon>Marasmiineae</taxon>
        <taxon>Omphalotaceae</taxon>
        <taxon>Collybiopsis</taxon>
        <taxon>Collybiopsis luxurians</taxon>
    </lineage>
</organism>
<evidence type="ECO:0000313" key="3">
    <source>
        <dbReference type="Proteomes" id="UP000053593"/>
    </source>
</evidence>
<name>A0A0D0C9P6_9AGAR</name>